<keyword evidence="2" id="KW-1185">Reference proteome</keyword>
<gene>
    <name evidence="1" type="ORF">KHLLAP_LOCUS704</name>
</gene>
<reference evidence="1" key="1">
    <citation type="submission" date="2023-10" db="EMBL/GenBank/DDBJ databases">
        <authorList>
            <person name="Hackl T."/>
        </authorList>
    </citation>
    <scope>NUCLEOTIDE SEQUENCE</scope>
</reference>
<comment type="caution">
    <text evidence="1">The sequence shown here is derived from an EMBL/GenBank/DDBJ whole genome shotgun (WGS) entry which is preliminary data.</text>
</comment>
<sequence length="152" mass="17032">MSVNMRSYLPPPYNGKDHAVQVYVTGVTPVVDRDSTLQQKTEQLTAYYKGWYSERFVQAMRVTTDKHFNAMFKGRREGGAPPKPPSNVTLSSMGVVEKYLAGECGGGAVKVTDFRFGVSMMTRQMLLHVWTFQGRLCLSVNYNEAYQEASSA</sequence>
<evidence type="ECO:0000313" key="1">
    <source>
        <dbReference type="EMBL" id="CAJ2500236.1"/>
    </source>
</evidence>
<protein>
    <submittedName>
        <fullName evidence="1">Uu.00g030890.m01.CDS01</fullName>
    </submittedName>
</protein>
<dbReference type="Gene3D" id="3.30.559.30">
    <property type="entry name" value="Nonribosomal peptide synthetase, condensation domain"/>
    <property type="match status" value="1"/>
</dbReference>
<dbReference type="Proteomes" id="UP001295740">
    <property type="component" value="Unassembled WGS sequence"/>
</dbReference>
<dbReference type="EMBL" id="CAUWAG010000003">
    <property type="protein sequence ID" value="CAJ2500236.1"/>
    <property type="molecule type" value="Genomic_DNA"/>
</dbReference>
<dbReference type="AlphaFoldDB" id="A0AAI8YCY1"/>
<accession>A0AAI8YCY1</accession>
<proteinExistence type="predicted"/>
<evidence type="ECO:0000313" key="2">
    <source>
        <dbReference type="Proteomes" id="UP001295740"/>
    </source>
</evidence>
<name>A0AAI8YCY1_9PEZI</name>
<organism evidence="1 2">
    <name type="scientific">Anthostomella pinea</name>
    <dbReference type="NCBI Taxonomy" id="933095"/>
    <lineage>
        <taxon>Eukaryota</taxon>
        <taxon>Fungi</taxon>
        <taxon>Dikarya</taxon>
        <taxon>Ascomycota</taxon>
        <taxon>Pezizomycotina</taxon>
        <taxon>Sordariomycetes</taxon>
        <taxon>Xylariomycetidae</taxon>
        <taxon>Xylariales</taxon>
        <taxon>Xylariaceae</taxon>
        <taxon>Anthostomella</taxon>
    </lineage>
</organism>
<dbReference type="PANTHER" id="PTHR42034">
    <property type="entry name" value="CHROMOSOME 7, WHOLE GENOME SHOTGUN SEQUENCE-RELATED"/>
    <property type="match status" value="1"/>
</dbReference>
<dbReference type="PANTHER" id="PTHR42034:SF1">
    <property type="entry name" value="CONDENSATION DOMAIN-CONTAINING PROTEIN"/>
    <property type="match status" value="1"/>
</dbReference>